<keyword evidence="6" id="KW-1185">Reference proteome</keyword>
<keyword evidence="2" id="KW-0863">Zinc-finger</keyword>
<dbReference type="Gene3D" id="2.20.25.240">
    <property type="match status" value="1"/>
</dbReference>
<reference evidence="5" key="2">
    <citation type="submission" date="2022-10" db="EMBL/GenBank/DDBJ databases">
        <authorList>
            <consortium name="ENA_rothamsted_submissions"/>
            <consortium name="culmorum"/>
            <person name="King R."/>
        </authorList>
    </citation>
    <scope>NUCLEOTIDE SEQUENCE</scope>
</reference>
<dbReference type="AlphaFoldDB" id="A0A9N9WCG2"/>
<organism evidence="5 6">
    <name type="scientific">Diatraea saccharalis</name>
    <name type="common">sugarcane borer</name>
    <dbReference type="NCBI Taxonomy" id="40085"/>
    <lineage>
        <taxon>Eukaryota</taxon>
        <taxon>Metazoa</taxon>
        <taxon>Ecdysozoa</taxon>
        <taxon>Arthropoda</taxon>
        <taxon>Hexapoda</taxon>
        <taxon>Insecta</taxon>
        <taxon>Pterygota</taxon>
        <taxon>Neoptera</taxon>
        <taxon>Endopterygota</taxon>
        <taxon>Lepidoptera</taxon>
        <taxon>Glossata</taxon>
        <taxon>Ditrysia</taxon>
        <taxon>Pyraloidea</taxon>
        <taxon>Crambidae</taxon>
        <taxon>Crambinae</taxon>
        <taxon>Diatraea</taxon>
    </lineage>
</organism>
<feature type="domain" description="FLYWCH-type" evidence="4">
    <location>
        <begin position="9"/>
        <end position="63"/>
    </location>
</feature>
<evidence type="ECO:0000259" key="4">
    <source>
        <dbReference type="Pfam" id="PF04500"/>
    </source>
</evidence>
<reference evidence="5" key="1">
    <citation type="submission" date="2021-12" db="EMBL/GenBank/DDBJ databases">
        <authorList>
            <person name="King R."/>
        </authorList>
    </citation>
    <scope>NUCLEOTIDE SEQUENCE</scope>
</reference>
<dbReference type="GO" id="GO:0008270">
    <property type="term" value="F:zinc ion binding"/>
    <property type="evidence" value="ECO:0007669"/>
    <property type="project" value="UniProtKB-KW"/>
</dbReference>
<dbReference type="Pfam" id="PF04500">
    <property type="entry name" value="FLYWCH"/>
    <property type="match status" value="1"/>
</dbReference>
<proteinExistence type="predicted"/>
<gene>
    <name evidence="5" type="ORF">DIATSA_LOCUS5262</name>
</gene>
<evidence type="ECO:0000256" key="1">
    <source>
        <dbReference type="ARBA" id="ARBA00022723"/>
    </source>
</evidence>
<keyword evidence="3" id="KW-0862">Zinc</keyword>
<evidence type="ECO:0000313" key="5">
    <source>
        <dbReference type="EMBL" id="CAG9787376.1"/>
    </source>
</evidence>
<dbReference type="Proteomes" id="UP001153714">
    <property type="component" value="Chromosome 17"/>
</dbReference>
<evidence type="ECO:0000256" key="2">
    <source>
        <dbReference type="ARBA" id="ARBA00022771"/>
    </source>
</evidence>
<dbReference type="InterPro" id="IPR007588">
    <property type="entry name" value="Znf_FLYWCH"/>
</dbReference>
<dbReference type="EMBL" id="OU893348">
    <property type="protein sequence ID" value="CAG9787376.1"/>
    <property type="molecule type" value="Genomic_DNA"/>
</dbReference>
<sequence length="81" mass="9459">MEYKIITAPGQKQVMLFRGYTFSFKGMPRIYAYCSKYYTLGCKARFRLDKDGKIVYADTIHNHNPPVYRRTPVGKLVKVMS</sequence>
<protein>
    <recommendedName>
        <fullName evidence="4">FLYWCH-type domain-containing protein</fullName>
    </recommendedName>
</protein>
<dbReference type="OrthoDB" id="7438973at2759"/>
<name>A0A9N9WCG2_9NEOP</name>
<evidence type="ECO:0000313" key="6">
    <source>
        <dbReference type="Proteomes" id="UP001153714"/>
    </source>
</evidence>
<accession>A0A9N9WCG2</accession>
<keyword evidence="1" id="KW-0479">Metal-binding</keyword>
<evidence type="ECO:0000256" key="3">
    <source>
        <dbReference type="ARBA" id="ARBA00022833"/>
    </source>
</evidence>